<dbReference type="Gene3D" id="3.40.50.300">
    <property type="entry name" value="P-loop containing nucleotide triphosphate hydrolases"/>
    <property type="match status" value="1"/>
</dbReference>
<evidence type="ECO:0000256" key="3">
    <source>
        <dbReference type="ARBA" id="ARBA00022806"/>
    </source>
</evidence>
<keyword evidence="1 5" id="KW-0547">Nucleotide-binding</keyword>
<reference evidence="7" key="1">
    <citation type="journal article" date="2014" name="Int. J. Syst. Evol. Microbiol.">
        <title>Complete genome sequence of Corynebacterium casei LMG S-19264T (=DSM 44701T), isolated from a smear-ripened cheese.</title>
        <authorList>
            <consortium name="US DOE Joint Genome Institute (JGI-PGF)"/>
            <person name="Walter F."/>
            <person name="Albersmeier A."/>
            <person name="Kalinowski J."/>
            <person name="Ruckert C."/>
        </authorList>
    </citation>
    <scope>NUCLEOTIDE SEQUENCE</scope>
    <source>
        <strain evidence="7">CGMCC 1.12195</strain>
    </source>
</reference>
<name>A0A917M9S6_9SPHI</name>
<keyword evidence="3 5" id="KW-0347">Helicase</keyword>
<evidence type="ECO:0000259" key="6">
    <source>
        <dbReference type="PROSITE" id="PS51198"/>
    </source>
</evidence>
<proteinExistence type="predicted"/>
<gene>
    <name evidence="7" type="ORF">GCM10007415_22820</name>
</gene>
<dbReference type="InterPro" id="IPR014016">
    <property type="entry name" value="UvrD-like_ATP-bd"/>
</dbReference>
<dbReference type="InterPro" id="IPR013986">
    <property type="entry name" value="DExx_box_DNA_helicase_dom_sf"/>
</dbReference>
<keyword evidence="8" id="KW-1185">Reference proteome</keyword>
<dbReference type="GO" id="GO:0005524">
    <property type="term" value="F:ATP binding"/>
    <property type="evidence" value="ECO:0007669"/>
    <property type="project" value="UniProtKB-UniRule"/>
</dbReference>
<dbReference type="InterPro" id="IPR000212">
    <property type="entry name" value="DNA_helicase_UvrD/REP"/>
</dbReference>
<sequence length="294" mass="34376">MIILIIYRLLSEKKKYATPIYQKNLQTINEFLDLVRSLNDYVTWVQRDQLKSEYATVGQFFKNKTSYYKKETAVKSFNEIFEDFDNYVIRYNRNYVKTQKERLREYFDHIEGKSLDDQQRTALITDEYANLIIAGAGSGKTLTILGKVQYLIEQKNSNADDILLLSFTKKTVDELNERLTKIGVATKATTFHKLGYDTIKKHRADIPAVTNENTLSGVIKAYLKEDIFEDAAALQAFIQYVACYMNIPEEYDNYDSFENNLFLTASWNLHFHRLLSGTDMAGFIWRKNRHREGH</sequence>
<feature type="binding site" evidence="5">
    <location>
        <begin position="134"/>
        <end position="141"/>
    </location>
    <ligand>
        <name>ATP</name>
        <dbReference type="ChEBI" id="CHEBI:30616"/>
    </ligand>
</feature>
<dbReference type="RefSeq" id="WP_188505987.1">
    <property type="nucleotide sequence ID" value="NZ_BMER01000001.1"/>
</dbReference>
<evidence type="ECO:0000256" key="2">
    <source>
        <dbReference type="ARBA" id="ARBA00022801"/>
    </source>
</evidence>
<organism evidence="7 8">
    <name type="scientific">Parapedobacter pyrenivorans</name>
    <dbReference type="NCBI Taxonomy" id="1305674"/>
    <lineage>
        <taxon>Bacteria</taxon>
        <taxon>Pseudomonadati</taxon>
        <taxon>Bacteroidota</taxon>
        <taxon>Sphingobacteriia</taxon>
        <taxon>Sphingobacteriales</taxon>
        <taxon>Sphingobacteriaceae</taxon>
        <taxon>Parapedobacter</taxon>
    </lineage>
</organism>
<protein>
    <recommendedName>
        <fullName evidence="6">UvrD-like helicase ATP-binding domain-containing protein</fullName>
    </recommendedName>
</protein>
<accession>A0A917M9S6</accession>
<dbReference type="AlphaFoldDB" id="A0A917M9S6"/>
<dbReference type="GO" id="GO:0003677">
    <property type="term" value="F:DNA binding"/>
    <property type="evidence" value="ECO:0007669"/>
    <property type="project" value="InterPro"/>
</dbReference>
<dbReference type="GO" id="GO:0043138">
    <property type="term" value="F:3'-5' DNA helicase activity"/>
    <property type="evidence" value="ECO:0007669"/>
    <property type="project" value="TreeGrafter"/>
</dbReference>
<dbReference type="Pfam" id="PF00580">
    <property type="entry name" value="UvrD-helicase"/>
    <property type="match status" value="1"/>
</dbReference>
<comment type="caution">
    <text evidence="7">The sequence shown here is derived from an EMBL/GenBank/DDBJ whole genome shotgun (WGS) entry which is preliminary data.</text>
</comment>
<dbReference type="GO" id="GO:0005829">
    <property type="term" value="C:cytosol"/>
    <property type="evidence" value="ECO:0007669"/>
    <property type="project" value="TreeGrafter"/>
</dbReference>
<dbReference type="GO" id="GO:0000725">
    <property type="term" value="P:recombinational repair"/>
    <property type="evidence" value="ECO:0007669"/>
    <property type="project" value="TreeGrafter"/>
</dbReference>
<dbReference type="PANTHER" id="PTHR11070">
    <property type="entry name" value="UVRD / RECB / PCRA DNA HELICASE FAMILY MEMBER"/>
    <property type="match status" value="1"/>
</dbReference>
<dbReference type="PROSITE" id="PS51198">
    <property type="entry name" value="UVRD_HELICASE_ATP_BIND"/>
    <property type="match status" value="1"/>
</dbReference>
<reference evidence="7" key="2">
    <citation type="submission" date="2020-09" db="EMBL/GenBank/DDBJ databases">
        <authorList>
            <person name="Sun Q."/>
            <person name="Zhou Y."/>
        </authorList>
    </citation>
    <scope>NUCLEOTIDE SEQUENCE</scope>
    <source>
        <strain evidence="7">CGMCC 1.12195</strain>
    </source>
</reference>
<dbReference type="SUPFAM" id="SSF52540">
    <property type="entry name" value="P-loop containing nucleoside triphosphate hydrolases"/>
    <property type="match status" value="1"/>
</dbReference>
<evidence type="ECO:0000256" key="4">
    <source>
        <dbReference type="ARBA" id="ARBA00022840"/>
    </source>
</evidence>
<evidence type="ECO:0000256" key="1">
    <source>
        <dbReference type="ARBA" id="ARBA00022741"/>
    </source>
</evidence>
<dbReference type="GO" id="GO:0016787">
    <property type="term" value="F:hydrolase activity"/>
    <property type="evidence" value="ECO:0007669"/>
    <property type="project" value="UniProtKB-UniRule"/>
</dbReference>
<dbReference type="Proteomes" id="UP000660862">
    <property type="component" value="Unassembled WGS sequence"/>
</dbReference>
<evidence type="ECO:0000256" key="5">
    <source>
        <dbReference type="PROSITE-ProRule" id="PRU00560"/>
    </source>
</evidence>
<dbReference type="Gene3D" id="1.10.10.160">
    <property type="match status" value="1"/>
</dbReference>
<dbReference type="PANTHER" id="PTHR11070:SF63">
    <property type="entry name" value="DNA HELICASE IV"/>
    <property type="match status" value="1"/>
</dbReference>
<keyword evidence="4 5" id="KW-0067">ATP-binding</keyword>
<keyword evidence="2 5" id="KW-0378">Hydrolase</keyword>
<dbReference type="InterPro" id="IPR027417">
    <property type="entry name" value="P-loop_NTPase"/>
</dbReference>
<evidence type="ECO:0000313" key="7">
    <source>
        <dbReference type="EMBL" id="GGG88251.1"/>
    </source>
</evidence>
<dbReference type="EMBL" id="BMER01000001">
    <property type="protein sequence ID" value="GGG88251.1"/>
    <property type="molecule type" value="Genomic_DNA"/>
</dbReference>
<evidence type="ECO:0000313" key="8">
    <source>
        <dbReference type="Proteomes" id="UP000660862"/>
    </source>
</evidence>
<feature type="domain" description="UvrD-like helicase ATP-binding" evidence="6">
    <location>
        <begin position="113"/>
        <end position="294"/>
    </location>
</feature>